<keyword evidence="1" id="KW-0472">Membrane</keyword>
<dbReference type="AlphaFoldDB" id="A0A7X0J1C9"/>
<feature type="transmembrane region" description="Helical" evidence="1">
    <location>
        <begin position="86"/>
        <end position="107"/>
    </location>
</feature>
<keyword evidence="1" id="KW-1133">Transmembrane helix</keyword>
<feature type="transmembrane region" description="Helical" evidence="1">
    <location>
        <begin position="12"/>
        <end position="31"/>
    </location>
</feature>
<sequence length="350" mass="40669">MSTPSYKSFRLYGYPSFGLILILLFFLINPYERSIQSWKQFSLLDFIFVDVLLTMAYATLIFETGIQLTMRLNQKLHWEKNIMTRFTVQFLLHITLISIILIPIFQIELPSKFSADQLLYRQIIIFSIIFALLATAVFAVEHFFHKWKDIQLETAVMRQHATQAQLDALKLQLDPHFLFNNLSTLASLITDNPALSVDYVIKLSSIYRYMLTNRPQNTISIRAELEFINAYLFLYKIRYGEAIQIQISDTEKLSSKEIAPLTLQLLIENAIKHNSFSIESPLKIEIAEMDNKWIVIRNNKSLKVTKEPGSALGLKNIRERYLLLGHGEPEIHDNSSFFEVKIPLLLNQKM</sequence>
<dbReference type="EMBL" id="JACHCC010000003">
    <property type="protein sequence ID" value="MBB6499243.1"/>
    <property type="molecule type" value="Genomic_DNA"/>
</dbReference>
<dbReference type="Pfam" id="PF06580">
    <property type="entry name" value="His_kinase"/>
    <property type="match status" value="1"/>
</dbReference>
<feature type="transmembrane region" description="Helical" evidence="1">
    <location>
        <begin position="43"/>
        <end position="66"/>
    </location>
</feature>
<dbReference type="GO" id="GO:0000155">
    <property type="term" value="F:phosphorelay sensor kinase activity"/>
    <property type="evidence" value="ECO:0007669"/>
    <property type="project" value="InterPro"/>
</dbReference>
<name>A0A7X0J1C9_9SPHI</name>
<evidence type="ECO:0000313" key="4">
    <source>
        <dbReference type="Proteomes" id="UP000521017"/>
    </source>
</evidence>
<organism evidence="3 4">
    <name type="scientific">Pedobacter cryoconitis</name>
    <dbReference type="NCBI Taxonomy" id="188932"/>
    <lineage>
        <taxon>Bacteria</taxon>
        <taxon>Pseudomonadati</taxon>
        <taxon>Bacteroidota</taxon>
        <taxon>Sphingobacteriia</taxon>
        <taxon>Sphingobacteriales</taxon>
        <taxon>Sphingobacteriaceae</taxon>
        <taxon>Pedobacter</taxon>
    </lineage>
</organism>
<dbReference type="InterPro" id="IPR036890">
    <property type="entry name" value="HATPase_C_sf"/>
</dbReference>
<evidence type="ECO:0000256" key="1">
    <source>
        <dbReference type="SAM" id="Phobius"/>
    </source>
</evidence>
<dbReference type="Gene3D" id="3.30.565.10">
    <property type="entry name" value="Histidine kinase-like ATPase, C-terminal domain"/>
    <property type="match status" value="1"/>
</dbReference>
<dbReference type="GO" id="GO:0016020">
    <property type="term" value="C:membrane"/>
    <property type="evidence" value="ECO:0007669"/>
    <property type="project" value="InterPro"/>
</dbReference>
<feature type="domain" description="Signal transduction histidine kinase internal region" evidence="2">
    <location>
        <begin position="164"/>
        <end position="242"/>
    </location>
</feature>
<evidence type="ECO:0000259" key="2">
    <source>
        <dbReference type="Pfam" id="PF06580"/>
    </source>
</evidence>
<keyword evidence="1" id="KW-0812">Transmembrane</keyword>
<dbReference type="Proteomes" id="UP000521017">
    <property type="component" value="Unassembled WGS sequence"/>
</dbReference>
<comment type="caution">
    <text evidence="3">The sequence shown here is derived from an EMBL/GenBank/DDBJ whole genome shotgun (WGS) entry which is preliminary data.</text>
</comment>
<reference evidence="3 4" key="1">
    <citation type="submission" date="2020-08" db="EMBL/GenBank/DDBJ databases">
        <title>Genomic Encyclopedia of Type Strains, Phase IV (KMG-V): Genome sequencing to study the core and pangenomes of soil and plant-associated prokaryotes.</title>
        <authorList>
            <person name="Whitman W."/>
        </authorList>
    </citation>
    <scope>NUCLEOTIDE SEQUENCE [LARGE SCALE GENOMIC DNA]</scope>
    <source>
        <strain evidence="3 4">M2T3</strain>
    </source>
</reference>
<protein>
    <recommendedName>
        <fullName evidence="2">Signal transduction histidine kinase internal region domain-containing protein</fullName>
    </recommendedName>
</protein>
<proteinExistence type="predicted"/>
<accession>A0A7X0J1C9</accession>
<evidence type="ECO:0000313" key="3">
    <source>
        <dbReference type="EMBL" id="MBB6499243.1"/>
    </source>
</evidence>
<dbReference type="InterPro" id="IPR050640">
    <property type="entry name" value="Bact_2-comp_sensor_kinase"/>
</dbReference>
<dbReference type="InterPro" id="IPR010559">
    <property type="entry name" value="Sig_transdc_His_kin_internal"/>
</dbReference>
<dbReference type="RefSeq" id="WP_184623979.1">
    <property type="nucleotide sequence ID" value="NZ_JACHCC010000003.1"/>
</dbReference>
<gene>
    <name evidence="3" type="ORF">HDF25_001384</name>
</gene>
<dbReference type="PANTHER" id="PTHR34220">
    <property type="entry name" value="SENSOR HISTIDINE KINASE YPDA"/>
    <property type="match status" value="1"/>
</dbReference>
<feature type="transmembrane region" description="Helical" evidence="1">
    <location>
        <begin position="119"/>
        <end position="140"/>
    </location>
</feature>
<dbReference type="PANTHER" id="PTHR34220:SF7">
    <property type="entry name" value="SENSOR HISTIDINE KINASE YPDA"/>
    <property type="match status" value="1"/>
</dbReference>